<dbReference type="Gene3D" id="3.30.70.100">
    <property type="match status" value="1"/>
</dbReference>
<evidence type="ECO:0000313" key="5">
    <source>
        <dbReference type="Proteomes" id="UP000045285"/>
    </source>
</evidence>
<reference evidence="3 6" key="2">
    <citation type="submission" date="2014-08" db="EMBL/GenBank/DDBJ databases">
        <authorList>
            <person name="Moulin Lionel"/>
        </authorList>
    </citation>
    <scope>NUCLEOTIDE SEQUENCE [LARGE SCALE GENOMIC DNA]</scope>
</reference>
<evidence type="ECO:0000313" key="3">
    <source>
        <dbReference type="EMBL" id="CDX13304.1"/>
    </source>
</evidence>
<dbReference type="PANTHER" id="PTHR21017">
    <property type="entry name" value="NIPSNAP-RELATED"/>
    <property type="match status" value="1"/>
</dbReference>
<accession>A0A090DCX6</accession>
<dbReference type="InterPro" id="IPR011008">
    <property type="entry name" value="Dimeric_a/b-barrel"/>
</dbReference>
<dbReference type="SUPFAM" id="SSF54909">
    <property type="entry name" value="Dimeric alpha+beta barrel"/>
    <property type="match status" value="1"/>
</dbReference>
<dbReference type="STRING" id="69974.MPLDJ20_150175"/>
<dbReference type="Proteomes" id="UP000045285">
    <property type="component" value="Unassembled WGS sequence"/>
</dbReference>
<feature type="domain" description="NIPSNAP" evidence="2">
    <location>
        <begin position="5"/>
        <end position="102"/>
    </location>
</feature>
<protein>
    <submittedName>
        <fullName evidence="3">NIPSNAP family containing protein</fullName>
    </submittedName>
</protein>
<dbReference type="AlphaFoldDB" id="A0A090DCX6"/>
<dbReference type="EMBL" id="CCNE01000016">
    <property type="protein sequence ID" value="CDX56487.1"/>
    <property type="molecule type" value="Genomic_DNA"/>
</dbReference>
<organism evidence="3 5">
    <name type="scientific">Mesorhizobium plurifarium</name>
    <dbReference type="NCBI Taxonomy" id="69974"/>
    <lineage>
        <taxon>Bacteria</taxon>
        <taxon>Pseudomonadati</taxon>
        <taxon>Pseudomonadota</taxon>
        <taxon>Alphaproteobacteria</taxon>
        <taxon>Hyphomicrobiales</taxon>
        <taxon>Phyllobacteriaceae</taxon>
        <taxon>Mesorhizobium</taxon>
    </lineage>
</organism>
<evidence type="ECO:0000259" key="2">
    <source>
        <dbReference type="Pfam" id="PF07978"/>
    </source>
</evidence>
<dbReference type="InterPro" id="IPR051557">
    <property type="entry name" value="NipSnap_domain"/>
</dbReference>
<reference evidence="5" key="1">
    <citation type="submission" date="2014-08" db="EMBL/GenBank/DDBJ databases">
        <authorList>
            <person name="Moulin L."/>
        </authorList>
    </citation>
    <scope>NUCLEOTIDE SEQUENCE [LARGE SCALE GENOMIC DNA]</scope>
</reference>
<comment type="similarity">
    <text evidence="1">Belongs to the NipSnap family.</text>
</comment>
<dbReference type="EMBL" id="CCMZ01000006">
    <property type="protein sequence ID" value="CDX13304.1"/>
    <property type="molecule type" value="Genomic_DNA"/>
</dbReference>
<proteinExistence type="inferred from homology"/>
<evidence type="ECO:0000256" key="1">
    <source>
        <dbReference type="ARBA" id="ARBA00005291"/>
    </source>
</evidence>
<name>A0A090DCX6_MESPL</name>
<dbReference type="InterPro" id="IPR012577">
    <property type="entry name" value="NIPSNAP"/>
</dbReference>
<keyword evidence="5" id="KW-1185">Reference proteome</keyword>
<dbReference type="Pfam" id="PF07978">
    <property type="entry name" value="NIPSNAP"/>
    <property type="match status" value="1"/>
</dbReference>
<evidence type="ECO:0000313" key="6">
    <source>
        <dbReference type="Proteomes" id="UP000046122"/>
    </source>
</evidence>
<dbReference type="Proteomes" id="UP000046122">
    <property type="component" value="Unassembled WGS sequence"/>
</dbReference>
<sequence length="107" mass="13020">MIFDHRTYTARPNKLSHFLKLYEDVGLPMQRHYLGEPFGFFQTHIGDLSRTVHLWKYETLADREERRDRMEADPEWQAYRRKVIETDYLLDMRNQILKPVSFFNPGK</sequence>
<dbReference type="PANTHER" id="PTHR21017:SF17">
    <property type="entry name" value="PROTEIN NIPSNAP"/>
    <property type="match status" value="1"/>
</dbReference>
<gene>
    <name evidence="3" type="ORF">MPL3356_140142</name>
    <name evidence="4" type="ORF">MPL3365_230253</name>
</gene>
<evidence type="ECO:0000313" key="4">
    <source>
        <dbReference type="EMBL" id="CDX56487.1"/>
    </source>
</evidence>